<dbReference type="Proteomes" id="UP001487740">
    <property type="component" value="Unassembled WGS sequence"/>
</dbReference>
<dbReference type="EMBL" id="JARAKH010000019">
    <property type="protein sequence ID" value="KAK8394077.1"/>
    <property type="molecule type" value="Genomic_DNA"/>
</dbReference>
<name>A0AAW0U1Z3_SCYPA</name>
<dbReference type="AlphaFoldDB" id="A0AAW0U1Z3"/>
<protein>
    <submittedName>
        <fullName evidence="1">Uncharacterized protein</fullName>
    </submittedName>
</protein>
<organism evidence="1 2">
    <name type="scientific">Scylla paramamosain</name>
    <name type="common">Mud crab</name>
    <dbReference type="NCBI Taxonomy" id="85552"/>
    <lineage>
        <taxon>Eukaryota</taxon>
        <taxon>Metazoa</taxon>
        <taxon>Ecdysozoa</taxon>
        <taxon>Arthropoda</taxon>
        <taxon>Crustacea</taxon>
        <taxon>Multicrustacea</taxon>
        <taxon>Malacostraca</taxon>
        <taxon>Eumalacostraca</taxon>
        <taxon>Eucarida</taxon>
        <taxon>Decapoda</taxon>
        <taxon>Pleocyemata</taxon>
        <taxon>Brachyura</taxon>
        <taxon>Eubrachyura</taxon>
        <taxon>Portunoidea</taxon>
        <taxon>Portunidae</taxon>
        <taxon>Portuninae</taxon>
        <taxon>Scylla</taxon>
    </lineage>
</organism>
<sequence>MFRSVTSPAVTSRVASVLTPACCPRSSQQWPHKSTPIEVKCKRTRREKTNSSVQYVYEVMRDSLLVSPPPQLPNMSLLSVLLLLLPLLFAHPAKAAGMNYIKVEERDRHYPPLVSSPPPPTEESQYPSEQEPWVALVMALSKLLGHMMEPYIAAMPDLPLDWATALKNANFILDKTSPTIGPLRGAVVGMAAMAIPIVMQVARAVVDSVASLLDNTVFVVTGHGLGRRSVPSDVTEELTDLVLRLIHLVTRHLGRR</sequence>
<keyword evidence="2" id="KW-1185">Reference proteome</keyword>
<accession>A0AAW0U1Z3</accession>
<gene>
    <name evidence="1" type="ORF">O3P69_006346</name>
</gene>
<comment type="caution">
    <text evidence="1">The sequence shown here is derived from an EMBL/GenBank/DDBJ whole genome shotgun (WGS) entry which is preliminary data.</text>
</comment>
<reference evidence="1 2" key="1">
    <citation type="submission" date="2023-03" db="EMBL/GenBank/DDBJ databases">
        <title>High-quality genome of Scylla paramamosain provides insights in environmental adaptation.</title>
        <authorList>
            <person name="Zhang L."/>
        </authorList>
    </citation>
    <scope>NUCLEOTIDE SEQUENCE [LARGE SCALE GENOMIC DNA]</scope>
    <source>
        <strain evidence="1">LZ_2023a</strain>
        <tissue evidence="1">Muscle</tissue>
    </source>
</reference>
<evidence type="ECO:0000313" key="2">
    <source>
        <dbReference type="Proteomes" id="UP001487740"/>
    </source>
</evidence>
<evidence type="ECO:0000313" key="1">
    <source>
        <dbReference type="EMBL" id="KAK8394077.1"/>
    </source>
</evidence>
<proteinExistence type="predicted"/>